<dbReference type="HOGENOM" id="CLU_950323_0_0_1"/>
<dbReference type="EMBL" id="CR382138">
    <property type="protein sequence ID" value="CAG88896.2"/>
    <property type="molecule type" value="Genomic_DNA"/>
</dbReference>
<dbReference type="OrthoDB" id="4094067at2759"/>
<dbReference type="InParanoid" id="Q6BMJ9"/>
<reference evidence="1 2" key="1">
    <citation type="journal article" date="2004" name="Nature">
        <title>Genome evolution in yeasts.</title>
        <authorList>
            <consortium name="Genolevures"/>
            <person name="Dujon B."/>
            <person name="Sherman D."/>
            <person name="Fischer G."/>
            <person name="Durrens P."/>
            <person name="Casaregola S."/>
            <person name="Lafontaine I."/>
            <person name="de Montigny J."/>
            <person name="Marck C."/>
            <person name="Neuveglise C."/>
            <person name="Talla E."/>
            <person name="Goffard N."/>
            <person name="Frangeul L."/>
            <person name="Aigle M."/>
            <person name="Anthouard V."/>
            <person name="Babour A."/>
            <person name="Barbe V."/>
            <person name="Barnay S."/>
            <person name="Blanchin S."/>
            <person name="Beckerich J.M."/>
            <person name="Beyne E."/>
            <person name="Bleykasten C."/>
            <person name="Boisrame A."/>
            <person name="Boyer J."/>
            <person name="Cattolico L."/>
            <person name="Confanioleri F."/>
            <person name="de Daruvar A."/>
            <person name="Despons L."/>
            <person name="Fabre E."/>
            <person name="Fairhead C."/>
            <person name="Ferry-Dumazet H."/>
            <person name="Groppi A."/>
            <person name="Hantraye F."/>
            <person name="Hennequin C."/>
            <person name="Jauniaux N."/>
            <person name="Joyet P."/>
            <person name="Kachouri R."/>
            <person name="Kerrest A."/>
            <person name="Koszul R."/>
            <person name="Lemaire M."/>
            <person name="Lesur I."/>
            <person name="Ma L."/>
            <person name="Muller H."/>
            <person name="Nicaud J.M."/>
            <person name="Nikolski M."/>
            <person name="Oztas S."/>
            <person name="Ozier-Kalogeropoulos O."/>
            <person name="Pellenz S."/>
            <person name="Potier S."/>
            <person name="Richard G.F."/>
            <person name="Straub M.L."/>
            <person name="Suleau A."/>
            <person name="Swennene D."/>
            <person name="Tekaia F."/>
            <person name="Wesolowski-Louvel M."/>
            <person name="Westhof E."/>
            <person name="Wirth B."/>
            <person name="Zeniou-Meyer M."/>
            <person name="Zivanovic I."/>
            <person name="Bolotin-Fukuhara M."/>
            <person name="Thierry A."/>
            <person name="Bouchier C."/>
            <person name="Caudron B."/>
            <person name="Scarpelli C."/>
            <person name="Gaillardin C."/>
            <person name="Weissenbach J."/>
            <person name="Wincker P."/>
            <person name="Souciet J.L."/>
        </authorList>
    </citation>
    <scope>NUCLEOTIDE SEQUENCE [LARGE SCALE GENOMIC DNA]</scope>
    <source>
        <strain evidence="2">ATCC 36239 / CBS 767 / BCRC 21394 / JCM 1990 / NBRC 0083 / IGC 2968</strain>
    </source>
</reference>
<dbReference type="KEGG" id="dha:DEHA2F04818g"/>
<protein>
    <submittedName>
        <fullName evidence="1">DEHA2F04818p</fullName>
    </submittedName>
</protein>
<sequence length="297" mass="34340">MDKLFLDQTFKLYKSNDTLPQLTQPQLDYISTIICQYLFQTLANDIISEYRSYQDLFTDFKITHNVRQFNHFTITYISVRHRGLLPRQTIIFIKSPNNNDETRPFNALVMIKATNSSLLSVLIQVIENLATEVPIIIRDLRFTEKYLNLIINNVSSGLVSMNNYAEVIGDVELIYSTSHLVSNDSLRNITISVPEKDIQNLADSQGLVENINAFLKRTSQLNFNNIPLFRFTSRLINLSQDGKLKISSDKLHLVRNSDFIDNIFTSNQSQHDALEDQENPFIWFLIGSIYNENFTQL</sequence>
<gene>
    <name evidence="1" type="ordered locus">DEHA2F04818g</name>
</gene>
<evidence type="ECO:0000313" key="2">
    <source>
        <dbReference type="Proteomes" id="UP000000599"/>
    </source>
</evidence>
<dbReference type="eggNOG" id="ENOG502RQ2N">
    <property type="taxonomic scope" value="Eukaryota"/>
</dbReference>
<dbReference type="Proteomes" id="UP000000599">
    <property type="component" value="Chromosome F"/>
</dbReference>
<evidence type="ECO:0000313" key="1">
    <source>
        <dbReference type="EMBL" id="CAG88896.2"/>
    </source>
</evidence>
<dbReference type="AlphaFoldDB" id="Q6BMJ9"/>
<accession>Q6BMJ9</accession>
<keyword evidence="2" id="KW-1185">Reference proteome</keyword>
<dbReference type="RefSeq" id="XP_460572.2">
    <property type="nucleotide sequence ID" value="XM_460572.1"/>
</dbReference>
<dbReference type="VEuPathDB" id="FungiDB:DEHA2F04818g"/>
<organism evidence="1 2">
    <name type="scientific">Debaryomyces hansenii (strain ATCC 36239 / CBS 767 / BCRC 21394 / JCM 1990 / NBRC 0083 / IGC 2968)</name>
    <name type="common">Yeast</name>
    <name type="synonym">Torulaspora hansenii</name>
    <dbReference type="NCBI Taxonomy" id="284592"/>
    <lineage>
        <taxon>Eukaryota</taxon>
        <taxon>Fungi</taxon>
        <taxon>Dikarya</taxon>
        <taxon>Ascomycota</taxon>
        <taxon>Saccharomycotina</taxon>
        <taxon>Pichiomycetes</taxon>
        <taxon>Debaryomycetaceae</taxon>
        <taxon>Debaryomyces</taxon>
    </lineage>
</organism>
<dbReference type="OMA" id="GWINDYV"/>
<dbReference type="GeneID" id="2903237"/>
<name>Q6BMJ9_DEBHA</name>
<proteinExistence type="predicted"/>